<dbReference type="InterPro" id="IPR036097">
    <property type="entry name" value="HisK_dim/P_sf"/>
</dbReference>
<evidence type="ECO:0000259" key="7">
    <source>
        <dbReference type="PROSITE" id="PS50112"/>
    </source>
</evidence>
<evidence type="ECO:0000259" key="5">
    <source>
        <dbReference type="PROSITE" id="PS50109"/>
    </source>
</evidence>
<dbReference type="PANTHER" id="PTHR43065:SF42">
    <property type="entry name" value="TWO-COMPONENT SENSOR PPRA"/>
    <property type="match status" value="1"/>
</dbReference>
<dbReference type="Proteomes" id="UP000693972">
    <property type="component" value="Unassembled WGS sequence"/>
</dbReference>
<gene>
    <name evidence="8" type="ORF">KUL25_13960</name>
</gene>
<dbReference type="InterPro" id="IPR003661">
    <property type="entry name" value="HisK_dim/P_dom"/>
</dbReference>
<evidence type="ECO:0000256" key="1">
    <source>
        <dbReference type="ARBA" id="ARBA00000085"/>
    </source>
</evidence>
<dbReference type="SUPFAM" id="SSF55785">
    <property type="entry name" value="PYP-like sensor domain (PAS domain)"/>
    <property type="match status" value="1"/>
</dbReference>
<dbReference type="InterPro" id="IPR000014">
    <property type="entry name" value="PAS"/>
</dbReference>
<evidence type="ECO:0000313" key="9">
    <source>
        <dbReference type="Proteomes" id="UP000693972"/>
    </source>
</evidence>
<dbReference type="InterPro" id="IPR001789">
    <property type="entry name" value="Sig_transdc_resp-reg_receiver"/>
</dbReference>
<dbReference type="SUPFAM" id="SSF52172">
    <property type="entry name" value="CheY-like"/>
    <property type="match status" value="1"/>
</dbReference>
<protein>
    <recommendedName>
        <fullName evidence="2">histidine kinase</fullName>
        <ecNumber evidence="2">2.7.13.3</ecNumber>
    </recommendedName>
</protein>
<dbReference type="EMBL" id="CP078073">
    <property type="protein sequence ID" value="QXL86566.1"/>
    <property type="molecule type" value="Genomic_DNA"/>
</dbReference>
<dbReference type="PANTHER" id="PTHR43065">
    <property type="entry name" value="SENSOR HISTIDINE KINASE"/>
    <property type="match status" value="1"/>
</dbReference>
<dbReference type="RefSeq" id="WP_257893511.1">
    <property type="nucleotide sequence ID" value="NZ_JAIMBW010000001.1"/>
</dbReference>
<comment type="catalytic activity">
    <reaction evidence="1">
        <text>ATP + protein L-histidine = ADP + protein N-phospho-L-histidine.</text>
        <dbReference type="EC" id="2.7.13.3"/>
    </reaction>
</comment>
<dbReference type="InterPro" id="IPR011006">
    <property type="entry name" value="CheY-like_superfamily"/>
</dbReference>
<dbReference type="InterPro" id="IPR004358">
    <property type="entry name" value="Sig_transdc_His_kin-like_C"/>
</dbReference>
<name>A0A975TTF8_9RHOB</name>
<accession>A0A975TTF8</accession>
<feature type="domain" description="PAS" evidence="7">
    <location>
        <begin position="6"/>
        <end position="60"/>
    </location>
</feature>
<dbReference type="InterPro" id="IPR035965">
    <property type="entry name" value="PAS-like_dom_sf"/>
</dbReference>
<evidence type="ECO:0000256" key="4">
    <source>
        <dbReference type="PROSITE-ProRule" id="PRU00169"/>
    </source>
</evidence>
<proteinExistence type="predicted"/>
<feature type="domain" description="Histidine kinase" evidence="5">
    <location>
        <begin position="146"/>
        <end position="368"/>
    </location>
</feature>
<dbReference type="NCBIfam" id="TIGR00229">
    <property type="entry name" value="sensory_box"/>
    <property type="match status" value="1"/>
</dbReference>
<dbReference type="PRINTS" id="PR00344">
    <property type="entry name" value="BCTRLSENSOR"/>
</dbReference>
<dbReference type="AlphaFoldDB" id="A0A975TTF8"/>
<dbReference type="SMART" id="SM00448">
    <property type="entry name" value="REC"/>
    <property type="match status" value="1"/>
</dbReference>
<dbReference type="SUPFAM" id="SSF47384">
    <property type="entry name" value="Homodimeric domain of signal transducing histidine kinase"/>
    <property type="match status" value="1"/>
</dbReference>
<dbReference type="PROSITE" id="PS50109">
    <property type="entry name" value="HIS_KIN"/>
    <property type="match status" value="1"/>
</dbReference>
<dbReference type="Pfam" id="PF02518">
    <property type="entry name" value="HATPase_c"/>
    <property type="match status" value="1"/>
</dbReference>
<dbReference type="SMART" id="SM00387">
    <property type="entry name" value="HATPase_c"/>
    <property type="match status" value="1"/>
</dbReference>
<dbReference type="SUPFAM" id="SSF55874">
    <property type="entry name" value="ATPase domain of HSP90 chaperone/DNA topoisomerase II/histidine kinase"/>
    <property type="match status" value="1"/>
</dbReference>
<reference evidence="8 9" key="1">
    <citation type="submission" date="2021-07" db="EMBL/GenBank/DDBJ databases">
        <title>Karlodiniumbacter phycospheric gen. nov., sp. nov., a phycosphere bacterium isolated from karlodinium veneficum.</title>
        <authorList>
            <person name="Peng Y."/>
            <person name="Jiang L."/>
            <person name="Lee J."/>
        </authorList>
    </citation>
    <scope>NUCLEOTIDE SEQUENCE</scope>
    <source>
        <strain evidence="8 9">N5</strain>
    </source>
</reference>
<feature type="modified residue" description="4-aspartylphosphate" evidence="4">
    <location>
        <position position="442"/>
    </location>
</feature>
<dbReference type="EMBL" id="JAIMBW010000001">
    <property type="protein sequence ID" value="MBY4893872.1"/>
    <property type="molecule type" value="Genomic_DNA"/>
</dbReference>
<dbReference type="PROSITE" id="PS50112">
    <property type="entry name" value="PAS"/>
    <property type="match status" value="1"/>
</dbReference>
<sequence length="510" mass="55264">MAEFDDPTLFGIVMDAAVDAIVISDAKGKLLQANDAAGILFQHAPEDLVGKDVALLMPNDLAEKHGDFMNHHMATGQQSVLGKSRRLVGKRADGSTFPLLLSLGSGETENGVVFVSIMHDCSDFRAMEQATERSQRMDAIGRMTGGIAHDFNNLLTVIIGNLELLESADLPDRQRRLLSDALSAAELGADLTSRLTVFARNSELEPTVLDLGKQLDQSMGLLRHTIGSHCEITTSASPDLWSMAADATQLQTAILNLVMNSQDAMTSGGTIALDAQNVEIDDTYVAQELGVVTGRYVRLSVSDTGKGMTPDERAHALEPFFTTKAVGYGTGLGLPMVYGFVKQSGGHLTIYSEPGEGTTISLYFPALAADQHTPDAPRAARPDPLAATGGGVVLIVEDDEKLRRLSKTRLTDLGYRCLTAETADVAWDILAERDDVVLVFSDMVMPGKMSGYDLAKRIAKERPEIAVLLTSGFSESVLRDRWAGEEFRMLRKPYRQAELERAVHAVLDDR</sequence>
<dbReference type="Gene3D" id="3.40.50.2300">
    <property type="match status" value="1"/>
</dbReference>
<dbReference type="Pfam" id="PF00072">
    <property type="entry name" value="Response_reg"/>
    <property type="match status" value="1"/>
</dbReference>
<keyword evidence="9" id="KW-1185">Reference proteome</keyword>
<evidence type="ECO:0000259" key="6">
    <source>
        <dbReference type="PROSITE" id="PS50110"/>
    </source>
</evidence>
<dbReference type="SMART" id="SM00388">
    <property type="entry name" value="HisKA"/>
    <property type="match status" value="1"/>
</dbReference>
<dbReference type="Pfam" id="PF00512">
    <property type="entry name" value="HisKA"/>
    <property type="match status" value="1"/>
</dbReference>
<feature type="domain" description="Response regulatory" evidence="6">
    <location>
        <begin position="392"/>
        <end position="507"/>
    </location>
</feature>
<organism evidence="8">
    <name type="scientific">Gymnodinialimonas phycosphaerae</name>
    <dbReference type="NCBI Taxonomy" id="2841589"/>
    <lineage>
        <taxon>Bacteria</taxon>
        <taxon>Pseudomonadati</taxon>
        <taxon>Pseudomonadota</taxon>
        <taxon>Alphaproteobacteria</taxon>
        <taxon>Rhodobacterales</taxon>
        <taxon>Paracoccaceae</taxon>
        <taxon>Gymnodinialimonas</taxon>
    </lineage>
</organism>
<dbReference type="SMART" id="SM00091">
    <property type="entry name" value="PAS"/>
    <property type="match status" value="1"/>
</dbReference>
<dbReference type="InterPro" id="IPR003594">
    <property type="entry name" value="HATPase_dom"/>
</dbReference>
<dbReference type="Gene3D" id="3.30.565.10">
    <property type="entry name" value="Histidine kinase-like ATPase, C-terminal domain"/>
    <property type="match status" value="1"/>
</dbReference>
<evidence type="ECO:0000256" key="2">
    <source>
        <dbReference type="ARBA" id="ARBA00012438"/>
    </source>
</evidence>
<keyword evidence="3 4" id="KW-0597">Phosphoprotein</keyword>
<dbReference type="CDD" id="cd00082">
    <property type="entry name" value="HisKA"/>
    <property type="match status" value="1"/>
</dbReference>
<dbReference type="InterPro" id="IPR005467">
    <property type="entry name" value="His_kinase_dom"/>
</dbReference>
<dbReference type="GO" id="GO:0000155">
    <property type="term" value="F:phosphorelay sensor kinase activity"/>
    <property type="evidence" value="ECO:0007669"/>
    <property type="project" value="InterPro"/>
</dbReference>
<dbReference type="PROSITE" id="PS50110">
    <property type="entry name" value="RESPONSE_REGULATORY"/>
    <property type="match status" value="1"/>
</dbReference>
<dbReference type="Gene3D" id="3.30.450.20">
    <property type="entry name" value="PAS domain"/>
    <property type="match status" value="1"/>
</dbReference>
<evidence type="ECO:0000313" key="8">
    <source>
        <dbReference type="EMBL" id="QXL86566.1"/>
    </source>
</evidence>
<dbReference type="CDD" id="cd00130">
    <property type="entry name" value="PAS"/>
    <property type="match status" value="1"/>
</dbReference>
<dbReference type="InterPro" id="IPR036890">
    <property type="entry name" value="HATPase_C_sf"/>
</dbReference>
<dbReference type="Gene3D" id="1.10.287.130">
    <property type="match status" value="1"/>
</dbReference>
<dbReference type="EC" id="2.7.13.3" evidence="2"/>
<evidence type="ECO:0000256" key="3">
    <source>
        <dbReference type="ARBA" id="ARBA00022553"/>
    </source>
</evidence>
<dbReference type="Pfam" id="PF13426">
    <property type="entry name" value="PAS_9"/>
    <property type="match status" value="1"/>
</dbReference>